<reference evidence="1" key="1">
    <citation type="submission" date="2018-10" db="EMBL/GenBank/DDBJ databases">
        <title>Hidden diversity of soil giant viruses.</title>
        <authorList>
            <person name="Schulz F."/>
            <person name="Alteio L."/>
            <person name="Goudeau D."/>
            <person name="Ryan E.M."/>
            <person name="Malmstrom R.R."/>
            <person name="Blanchard J."/>
            <person name="Woyke T."/>
        </authorList>
    </citation>
    <scope>NUCLEOTIDE SEQUENCE</scope>
    <source>
        <strain evidence="1">HYV1</strain>
    </source>
</reference>
<dbReference type="InterPro" id="IPR050767">
    <property type="entry name" value="Sel1_AlgK"/>
</dbReference>
<dbReference type="PANTHER" id="PTHR11102:SF160">
    <property type="entry name" value="ERAD-ASSOCIATED E3 UBIQUITIN-PROTEIN LIGASE COMPONENT HRD3"/>
    <property type="match status" value="1"/>
</dbReference>
<evidence type="ECO:0008006" key="2">
    <source>
        <dbReference type="Google" id="ProtNLM"/>
    </source>
</evidence>
<gene>
    <name evidence="1" type="ORF">Hyperionvirus11_49</name>
</gene>
<name>A0A3G5A921_9VIRU</name>
<accession>A0A3G5A921</accession>
<dbReference type="EMBL" id="MK072393">
    <property type="protein sequence ID" value="AYV83776.1"/>
    <property type="molecule type" value="Genomic_DNA"/>
</dbReference>
<evidence type="ECO:0000313" key="1">
    <source>
        <dbReference type="EMBL" id="AYV83776.1"/>
    </source>
</evidence>
<dbReference type="InterPro" id="IPR006597">
    <property type="entry name" value="Sel1-like"/>
</dbReference>
<dbReference type="SMART" id="SM00671">
    <property type="entry name" value="SEL1"/>
    <property type="match status" value="5"/>
</dbReference>
<organism evidence="1">
    <name type="scientific">Hyperionvirus sp</name>
    <dbReference type="NCBI Taxonomy" id="2487770"/>
    <lineage>
        <taxon>Viruses</taxon>
        <taxon>Varidnaviria</taxon>
        <taxon>Bamfordvirae</taxon>
        <taxon>Nucleocytoviricota</taxon>
        <taxon>Megaviricetes</taxon>
        <taxon>Imitervirales</taxon>
        <taxon>Mimiviridae</taxon>
        <taxon>Klosneuvirinae</taxon>
    </lineage>
</organism>
<dbReference type="SUPFAM" id="SSF81901">
    <property type="entry name" value="HCP-like"/>
    <property type="match status" value="3"/>
</dbReference>
<protein>
    <recommendedName>
        <fullName evidence="2">Sel1 repeat family protein</fullName>
    </recommendedName>
</protein>
<proteinExistence type="predicted"/>
<dbReference type="PANTHER" id="PTHR11102">
    <property type="entry name" value="SEL-1-LIKE PROTEIN"/>
    <property type="match status" value="1"/>
</dbReference>
<dbReference type="InterPro" id="IPR011990">
    <property type="entry name" value="TPR-like_helical_dom_sf"/>
</dbReference>
<dbReference type="Gene3D" id="1.25.40.10">
    <property type="entry name" value="Tetratricopeptide repeat domain"/>
    <property type="match status" value="2"/>
</dbReference>
<sequence>MSDGVRMDFKKALGGHLQENYKIRDYYWRGRYLREIYEFAKENAGVNDFAKYHYAKFFEKKNEFCEGDRIRGRRMMDEIAGRGNSFGQFALGVYAAGEKEVVGEKVVGYFNLSAVQDNRLSQYKLARIYLEGVIEKKNERAAYYWALAAAVNGESGAKEYVNDIYFDNVRGNSDFDDIKIDYHRLLQWSIELAGEGDEDKLDLLMLHLELNNPDHIEEIYNCFQLAREKNKKACYYLACVYLSDEYGKKSYEGAIEMVESLKKENDVDSLLGLGEMYCKSKDVKVLEIVVNGLEHCVKSDPDRAPVVNCLGLIFDGDNGLRDNGAAFYWFQKGALLGHGVDLYNVGLYFEDGVVVEKNLEIAFEYFKKGSVGGYEGAIKKVARMYKLGVGVGVNLVESFNHWASPLLGVDEESQINLAKMYSFGEGCEKDIRRGVEILSKLDLGSWAVAEAIREIGEKEGAAVMSDYVRYLRKKLIY</sequence>
<dbReference type="Pfam" id="PF08238">
    <property type="entry name" value="Sel1"/>
    <property type="match status" value="5"/>
</dbReference>